<dbReference type="OrthoDB" id="783096at2759"/>
<dbReference type="EMBL" id="VIBQ01000074">
    <property type="protein sequence ID" value="KAB8616636.1"/>
    <property type="molecule type" value="Genomic_DNA"/>
</dbReference>
<dbReference type="Proteomes" id="UP000327013">
    <property type="component" value="Unassembled WGS sequence"/>
</dbReference>
<name>A0A5N6L2T8_9ROSI</name>
<keyword evidence="1" id="KW-1133">Transmembrane helix</keyword>
<organism evidence="3 4">
    <name type="scientific">Carpinus fangiana</name>
    <dbReference type="NCBI Taxonomy" id="176857"/>
    <lineage>
        <taxon>Eukaryota</taxon>
        <taxon>Viridiplantae</taxon>
        <taxon>Streptophyta</taxon>
        <taxon>Embryophyta</taxon>
        <taxon>Tracheophyta</taxon>
        <taxon>Spermatophyta</taxon>
        <taxon>Magnoliopsida</taxon>
        <taxon>eudicotyledons</taxon>
        <taxon>Gunneridae</taxon>
        <taxon>Pentapetalae</taxon>
        <taxon>rosids</taxon>
        <taxon>fabids</taxon>
        <taxon>Fagales</taxon>
        <taxon>Betulaceae</taxon>
        <taxon>Carpinus</taxon>
    </lineage>
</organism>
<feature type="domain" description="Calcineurin-like phosphoesterase" evidence="2">
    <location>
        <begin position="241"/>
        <end position="493"/>
    </location>
</feature>
<dbReference type="PANTHER" id="PTHR32440">
    <property type="entry name" value="PHOSPHATASE DCR2-RELATED-RELATED"/>
    <property type="match status" value="1"/>
</dbReference>
<comment type="caution">
    <text evidence="3">The sequence shown here is derived from an EMBL/GenBank/DDBJ whole genome shotgun (WGS) entry which is preliminary data.</text>
</comment>
<protein>
    <recommendedName>
        <fullName evidence="2">Calcineurin-like phosphoesterase domain-containing protein</fullName>
    </recommendedName>
</protein>
<dbReference type="FunFam" id="3.60.21.10:FF:000054">
    <property type="entry name" value="DCR2p Phosphoesterase"/>
    <property type="match status" value="1"/>
</dbReference>
<dbReference type="AlphaFoldDB" id="A0A5N6L2T8"/>
<dbReference type="Gene3D" id="3.60.21.10">
    <property type="match status" value="1"/>
</dbReference>
<dbReference type="PANTHER" id="PTHR32440:SF0">
    <property type="entry name" value="PHOSPHATASE DCR2-RELATED"/>
    <property type="match status" value="1"/>
</dbReference>
<sequence>MARSDTMGQPVAGPCNYLQIGRGSIAGAAQLAAVGAFILVSVLFLDNQYRVLPSAIHNHLPAHHDGLVITDITVKTCSKLNPFSTCKLDPDTWHRIDKDLYLGQGWTSSAYLHVKRQKEEDLGPEDHVILDVRVGRLDPSTSAKNAGNQKWEPRPAGLWLVRSSKRHESDSDSAITAVDVLFGPDAVEPRPGWRIRDTPLLLESDQTSESTSAFEAHITVRSGALHRVEKPIPRIRKDGRFKIMQLADLHLSTGFGACRDAEPAGHNGGRCEADPRTLNFVERLLDDEQPDLVVLSGDQVNGDTAPDVPSAIYKIASLLTKRPHPIPWAAIFGNHDDEGKPGLSRASQMDVMRSLPYSLAEPGPDNVDGVGNYYVEVLAPGQSQHSALTLYMLDSHGYSPDERQFRGYDWIKDSQIKWFKDTAASLKRAHAKYTKIHLALAFIHIPLPELRDPGNPVVGSWRETVTAPGFNSGFKDALVDARVLALGCGHDHVNDYCMLQQREQHPELWMCYGGGAGFGGYAGYGGYHRRVRVFEVDTNEASVRTWKRLEYGDTAARVDEQVIITGGHVVAPDR</sequence>
<keyword evidence="4" id="KW-1185">Reference proteome</keyword>
<dbReference type="SUPFAM" id="SSF56300">
    <property type="entry name" value="Metallo-dependent phosphatases"/>
    <property type="match status" value="1"/>
</dbReference>
<dbReference type="GO" id="GO:0005737">
    <property type="term" value="C:cytoplasm"/>
    <property type="evidence" value="ECO:0007669"/>
    <property type="project" value="TreeGrafter"/>
</dbReference>
<proteinExistence type="predicted"/>
<gene>
    <name evidence="3" type="ORF">FH972_025971</name>
</gene>
<dbReference type="CDD" id="cd07383">
    <property type="entry name" value="MPP_Dcr2"/>
    <property type="match status" value="1"/>
</dbReference>
<evidence type="ECO:0000313" key="3">
    <source>
        <dbReference type="EMBL" id="KAB8616636.1"/>
    </source>
</evidence>
<keyword evidence="1" id="KW-0812">Transmembrane</keyword>
<evidence type="ECO:0000256" key="1">
    <source>
        <dbReference type="SAM" id="Phobius"/>
    </source>
</evidence>
<dbReference type="GO" id="GO:0004721">
    <property type="term" value="F:phosphoprotein phosphatase activity"/>
    <property type="evidence" value="ECO:0007669"/>
    <property type="project" value="TreeGrafter"/>
</dbReference>
<reference evidence="3 4" key="1">
    <citation type="submission" date="2019-06" db="EMBL/GenBank/DDBJ databases">
        <title>A chromosomal-level reference genome of Carpinus fangiana (Coryloideae, Betulaceae).</title>
        <authorList>
            <person name="Yang X."/>
            <person name="Wang Z."/>
            <person name="Zhang L."/>
            <person name="Hao G."/>
            <person name="Liu J."/>
            <person name="Yang Y."/>
        </authorList>
    </citation>
    <scope>NUCLEOTIDE SEQUENCE [LARGE SCALE GENOMIC DNA]</scope>
    <source>
        <strain evidence="3">Cfa_2016G</strain>
        <tissue evidence="3">Leaf</tissue>
    </source>
</reference>
<dbReference type="Pfam" id="PF00149">
    <property type="entry name" value="Metallophos"/>
    <property type="match status" value="1"/>
</dbReference>
<dbReference type="InterPro" id="IPR029052">
    <property type="entry name" value="Metallo-depent_PP-like"/>
</dbReference>
<feature type="transmembrane region" description="Helical" evidence="1">
    <location>
        <begin position="25"/>
        <end position="45"/>
    </location>
</feature>
<accession>A0A5N6L2T8</accession>
<dbReference type="InterPro" id="IPR004843">
    <property type="entry name" value="Calcineurin-like_PHP"/>
</dbReference>
<evidence type="ECO:0000313" key="4">
    <source>
        <dbReference type="Proteomes" id="UP000327013"/>
    </source>
</evidence>
<evidence type="ECO:0000259" key="2">
    <source>
        <dbReference type="Pfam" id="PF00149"/>
    </source>
</evidence>
<keyword evidence="1" id="KW-0472">Membrane</keyword>